<dbReference type="OrthoDB" id="23789at2759"/>
<dbReference type="GeneID" id="14874234"/>
<dbReference type="AlphaFoldDB" id="F4PQX0"/>
<dbReference type="Pfam" id="PF11912">
    <property type="entry name" value="CfaA_B_C"/>
    <property type="match status" value="1"/>
</dbReference>
<feature type="region of interest" description="Disordered" evidence="1">
    <location>
        <begin position="145"/>
        <end position="172"/>
    </location>
</feature>
<sequence length="362" mass="37600">MKNGSNADTTNTNSWVLIETFNEEGCDLDSSSIGGTIVLSGSCVIGQQVSCNNNIITVEQFKDNQCQTTITNTTEYKSGVCNTASQIYGFYKTYTCSSSEPSIPPRSLSYNTYTTCDNTTMQIQVSKWVPTYKCMVVGRGSIPTSGSSSASSGHSSSASSGNPLTGSGSGSSGSASSGYASYDNFDGKKSTLDFLDRYFEFLDEINFGNPSLVVTDDDDDVDDQGVGVIFDSGTATDGAYSGSGSGTGSGSGPTNVNVVVFGLLLCNEKYNENYNYYNGNFQTTSGPAGSVMSTGKYSSGDPYGSQMLTGGGTISGSGGSGSSSQNGCSIKPSSSGSGPNFQQCTQYNQLFAVTCTPPYSHA</sequence>
<dbReference type="KEGG" id="dfa:DFA_01110"/>
<proteinExistence type="predicted"/>
<evidence type="ECO:0000256" key="1">
    <source>
        <dbReference type="SAM" id="MobiDB-lite"/>
    </source>
</evidence>
<organism evidence="2 3">
    <name type="scientific">Cavenderia fasciculata</name>
    <name type="common">Slime mold</name>
    <name type="synonym">Dictyostelium fasciculatum</name>
    <dbReference type="NCBI Taxonomy" id="261658"/>
    <lineage>
        <taxon>Eukaryota</taxon>
        <taxon>Amoebozoa</taxon>
        <taxon>Evosea</taxon>
        <taxon>Eumycetozoa</taxon>
        <taxon>Dictyostelia</taxon>
        <taxon>Acytosteliales</taxon>
        <taxon>Cavenderiaceae</taxon>
        <taxon>Cavenderia</taxon>
    </lineage>
</organism>
<evidence type="ECO:0000313" key="3">
    <source>
        <dbReference type="Proteomes" id="UP000007797"/>
    </source>
</evidence>
<dbReference type="InterPro" id="IPR021837">
    <property type="entry name" value="CfaA/B/C"/>
</dbReference>
<protein>
    <submittedName>
        <fullName evidence="2">Uncharacterized protein</fullName>
    </submittedName>
</protein>
<feature type="compositionally biased region" description="Gly residues" evidence="1">
    <location>
        <begin position="309"/>
        <end position="321"/>
    </location>
</feature>
<reference evidence="3" key="1">
    <citation type="journal article" date="2011" name="Genome Res.">
        <title>Phylogeny-wide analysis of social amoeba genomes highlights ancient origins for complex intercellular communication.</title>
        <authorList>
            <person name="Heidel A.J."/>
            <person name="Lawal H.M."/>
            <person name="Felder M."/>
            <person name="Schilde C."/>
            <person name="Helps N.R."/>
            <person name="Tunggal B."/>
            <person name="Rivero F."/>
            <person name="John U."/>
            <person name="Schleicher M."/>
            <person name="Eichinger L."/>
            <person name="Platzer M."/>
            <person name="Noegel A.A."/>
            <person name="Schaap P."/>
            <person name="Gloeckner G."/>
        </authorList>
    </citation>
    <scope>NUCLEOTIDE SEQUENCE [LARGE SCALE GENOMIC DNA]</scope>
    <source>
        <strain evidence="3">SH3</strain>
    </source>
</reference>
<name>F4PQX0_CACFS</name>
<feature type="compositionally biased region" description="Low complexity" evidence="1">
    <location>
        <begin position="145"/>
        <end position="161"/>
    </location>
</feature>
<accession>F4PQX0</accession>
<gene>
    <name evidence="2" type="ORF">DFA_01110</name>
</gene>
<feature type="region of interest" description="Disordered" evidence="1">
    <location>
        <begin position="303"/>
        <end position="334"/>
    </location>
</feature>
<evidence type="ECO:0000313" key="2">
    <source>
        <dbReference type="EMBL" id="EGG21235.1"/>
    </source>
</evidence>
<dbReference type="EMBL" id="GL883010">
    <property type="protein sequence ID" value="EGG21235.1"/>
    <property type="molecule type" value="Genomic_DNA"/>
</dbReference>
<dbReference type="RefSeq" id="XP_004359085.1">
    <property type="nucleotide sequence ID" value="XM_004359028.1"/>
</dbReference>
<keyword evidence="3" id="KW-1185">Reference proteome</keyword>
<dbReference type="Proteomes" id="UP000007797">
    <property type="component" value="Unassembled WGS sequence"/>
</dbReference>